<dbReference type="InterPro" id="IPR036661">
    <property type="entry name" value="Luciferase-like_sf"/>
</dbReference>
<dbReference type="PANTHER" id="PTHR30137:SF6">
    <property type="entry name" value="LUCIFERASE-LIKE MONOOXYGENASE"/>
    <property type="match status" value="1"/>
</dbReference>
<evidence type="ECO:0000313" key="2">
    <source>
        <dbReference type="EMBL" id="MDP4536955.1"/>
    </source>
</evidence>
<evidence type="ECO:0000259" key="1">
    <source>
        <dbReference type="Pfam" id="PF00296"/>
    </source>
</evidence>
<proteinExistence type="predicted"/>
<comment type="caution">
    <text evidence="2">The sequence shown here is derived from an EMBL/GenBank/DDBJ whole genome shotgun (WGS) entry which is preliminary data.</text>
</comment>
<organism evidence="2 3">
    <name type="scientific">Alkalimonas collagenimarina</name>
    <dbReference type="NCBI Taxonomy" id="400390"/>
    <lineage>
        <taxon>Bacteria</taxon>
        <taxon>Pseudomonadati</taxon>
        <taxon>Pseudomonadota</taxon>
        <taxon>Gammaproteobacteria</taxon>
        <taxon>Alkalimonas</taxon>
    </lineage>
</organism>
<dbReference type="EMBL" id="JAUZVZ010000017">
    <property type="protein sequence ID" value="MDP4536955.1"/>
    <property type="molecule type" value="Genomic_DNA"/>
</dbReference>
<evidence type="ECO:0000313" key="3">
    <source>
        <dbReference type="Proteomes" id="UP001231616"/>
    </source>
</evidence>
<dbReference type="PANTHER" id="PTHR30137">
    <property type="entry name" value="LUCIFERASE-LIKE MONOOXYGENASE"/>
    <property type="match status" value="1"/>
</dbReference>
<dbReference type="InterPro" id="IPR024011">
    <property type="entry name" value="Biosynth_lucif-like_mOase_dom"/>
</dbReference>
<sequence length="374" mass="41940">MTIQALLGIGTDFSPVKSDLKPAGEMAFSMMFFSDIRKDITSSEKYDFITALTQFADQSKFTAVYLPERHFHEFGAIFPNSAVMAAYLIPQTKHIRFRTAGVSLPLHHPAEVVEWWAMNDILSNGRVDLGFGSGWNKPDFIYAPNNYDDRREKMTEQISIVKRLWAGESVEFEGPDNAYYATKVYPRPIQKSLKVWMLVAQNDKGFEQAGASGYNVFTMLYGADLASMERKISIYRAARERAGFDPETGEVTLMLHTLIGDSISQVKRAVENPFKAYIRSAMEAHLASDALQKKGAAEFGEQDKDSILEYAFQRYFKTGALFGTVEDGKRIVKQAQDIGVNEIACLMDFGVDYASVKDSLLHLEQLVAAYTGVK</sequence>
<dbReference type="NCBIfam" id="TIGR04020">
    <property type="entry name" value="seco_metab_LLM"/>
    <property type="match status" value="1"/>
</dbReference>
<protein>
    <submittedName>
        <fullName evidence="2">LLM class flavin-dependent oxidoreductase</fullName>
    </submittedName>
</protein>
<dbReference type="Pfam" id="PF00296">
    <property type="entry name" value="Bac_luciferase"/>
    <property type="match status" value="1"/>
</dbReference>
<feature type="domain" description="Luciferase-like" evidence="1">
    <location>
        <begin position="26"/>
        <end position="312"/>
    </location>
</feature>
<dbReference type="Gene3D" id="3.20.20.30">
    <property type="entry name" value="Luciferase-like domain"/>
    <property type="match status" value="1"/>
</dbReference>
<dbReference type="Proteomes" id="UP001231616">
    <property type="component" value="Unassembled WGS sequence"/>
</dbReference>
<accession>A0ABT9H0Y9</accession>
<dbReference type="SUPFAM" id="SSF51679">
    <property type="entry name" value="Bacterial luciferase-like"/>
    <property type="match status" value="1"/>
</dbReference>
<keyword evidence="3" id="KW-1185">Reference proteome</keyword>
<dbReference type="InterPro" id="IPR011251">
    <property type="entry name" value="Luciferase-like_dom"/>
</dbReference>
<reference evidence="2 3" key="1">
    <citation type="submission" date="2023-08" db="EMBL/GenBank/DDBJ databases">
        <authorList>
            <person name="Joshi A."/>
            <person name="Thite S."/>
        </authorList>
    </citation>
    <scope>NUCLEOTIDE SEQUENCE [LARGE SCALE GENOMIC DNA]</scope>
    <source>
        <strain evidence="2 3">AC40</strain>
    </source>
</reference>
<name>A0ABT9H0Y9_9GAMM</name>
<dbReference type="InterPro" id="IPR050766">
    <property type="entry name" value="Bact_Lucif_Oxidored"/>
</dbReference>
<gene>
    <name evidence="2" type="ORF">Q3O60_12200</name>
</gene>
<dbReference type="RefSeq" id="WP_305894257.1">
    <property type="nucleotide sequence ID" value="NZ_JAUZVZ010000017.1"/>
</dbReference>